<evidence type="ECO:0000256" key="1">
    <source>
        <dbReference type="SAM" id="Phobius"/>
    </source>
</evidence>
<dbReference type="Pfam" id="PF13346">
    <property type="entry name" value="ABC2_membrane_5"/>
    <property type="match status" value="1"/>
</dbReference>
<reference evidence="2 3" key="1">
    <citation type="submission" date="2017-03" db="EMBL/GenBank/DDBJ databases">
        <title>Genome sequence of Clostridium thermoalcaliphilum DSM 7309.</title>
        <authorList>
            <person name="Poehlein A."/>
            <person name="Daniel R."/>
        </authorList>
    </citation>
    <scope>NUCLEOTIDE SEQUENCE [LARGE SCALE GENOMIC DNA]</scope>
    <source>
        <strain evidence="2 3">DSM 7309</strain>
    </source>
</reference>
<evidence type="ECO:0008006" key="4">
    <source>
        <dbReference type="Google" id="ProtNLM"/>
    </source>
</evidence>
<feature type="transmembrane region" description="Helical" evidence="1">
    <location>
        <begin position="115"/>
        <end position="134"/>
    </location>
</feature>
<feature type="transmembrane region" description="Helical" evidence="1">
    <location>
        <begin position="12"/>
        <end position="31"/>
    </location>
</feature>
<dbReference type="AlphaFoldDB" id="A0A1V4I7J0"/>
<evidence type="ECO:0000313" key="2">
    <source>
        <dbReference type="EMBL" id="OPJ55864.1"/>
    </source>
</evidence>
<sequence>MTAIKYLILDLMLIRGILKYYILFPLVFILLLKKESAVFALGYIFFILLFIAPSPFTGESKEKDDSFYYILPSKISSIVLGRYLYLLSAIIIIWLIGGTAMFYLYNSNEVNRMELWTICFSGVAATLISFLQYPLYYKFGMEKGRILVLGVPAMAVFILPTLLNNYLPENFLAELVNKYLNNVTNLIAISGAIISIVGFISFKVSCSICKAKEF</sequence>
<dbReference type="EMBL" id="MZGW01000003">
    <property type="protein sequence ID" value="OPJ55864.1"/>
    <property type="molecule type" value="Genomic_DNA"/>
</dbReference>
<feature type="transmembrane region" description="Helical" evidence="1">
    <location>
        <begin position="183"/>
        <end position="202"/>
    </location>
</feature>
<proteinExistence type="predicted"/>
<evidence type="ECO:0000313" key="3">
    <source>
        <dbReference type="Proteomes" id="UP000190140"/>
    </source>
</evidence>
<keyword evidence="1" id="KW-0812">Transmembrane</keyword>
<organism evidence="2 3">
    <name type="scientific">Alkalithermobacter paradoxus</name>
    <dbReference type="NCBI Taxonomy" id="29349"/>
    <lineage>
        <taxon>Bacteria</taxon>
        <taxon>Bacillati</taxon>
        <taxon>Bacillota</taxon>
        <taxon>Clostridia</taxon>
        <taxon>Peptostreptococcales</taxon>
        <taxon>Tepidibacteraceae</taxon>
        <taxon>Alkalithermobacter</taxon>
    </lineage>
</organism>
<dbReference type="InterPro" id="IPR025699">
    <property type="entry name" value="ABC2_memb-like"/>
</dbReference>
<gene>
    <name evidence="2" type="ORF">CLOTH_10420</name>
</gene>
<name>A0A1V4I7J0_9FIRM</name>
<comment type="caution">
    <text evidence="2">The sequence shown here is derived from an EMBL/GenBank/DDBJ whole genome shotgun (WGS) entry which is preliminary data.</text>
</comment>
<feature type="transmembrane region" description="Helical" evidence="1">
    <location>
        <begin position="146"/>
        <end position="163"/>
    </location>
</feature>
<dbReference type="OrthoDB" id="1655186at2"/>
<feature type="transmembrane region" description="Helical" evidence="1">
    <location>
        <begin position="83"/>
        <end position="103"/>
    </location>
</feature>
<keyword evidence="3" id="KW-1185">Reference proteome</keyword>
<dbReference type="STRING" id="29349.CLOTH_10420"/>
<protein>
    <recommendedName>
        <fullName evidence="4">ABC-2 family transporter protein</fullName>
    </recommendedName>
</protein>
<keyword evidence="1" id="KW-1133">Transmembrane helix</keyword>
<dbReference type="RefSeq" id="WP_158080468.1">
    <property type="nucleotide sequence ID" value="NZ_MZGW01000003.1"/>
</dbReference>
<dbReference type="Proteomes" id="UP000190140">
    <property type="component" value="Unassembled WGS sequence"/>
</dbReference>
<keyword evidence="1" id="KW-0472">Membrane</keyword>
<accession>A0A1V4I7J0</accession>
<feature type="transmembrane region" description="Helical" evidence="1">
    <location>
        <begin position="37"/>
        <end position="56"/>
    </location>
</feature>